<dbReference type="PANTHER" id="PTHR43806:SF11">
    <property type="entry name" value="CEREVISIN-RELATED"/>
    <property type="match status" value="1"/>
</dbReference>
<dbReference type="InterPro" id="IPR015500">
    <property type="entry name" value="Peptidase_S8_subtilisin-rel"/>
</dbReference>
<dbReference type="InterPro" id="IPR023828">
    <property type="entry name" value="Peptidase_S8_Ser-AS"/>
</dbReference>
<evidence type="ECO:0000259" key="6">
    <source>
        <dbReference type="Pfam" id="PF00082"/>
    </source>
</evidence>
<dbReference type="PROSITE" id="PS00138">
    <property type="entry name" value="SUBTILASE_SER"/>
    <property type="match status" value="1"/>
</dbReference>
<dbReference type="OrthoDB" id="206201at2759"/>
<feature type="domain" description="Peptidase S8/S53" evidence="6">
    <location>
        <begin position="64"/>
        <end position="294"/>
    </location>
</feature>
<dbReference type="CDD" id="cd00306">
    <property type="entry name" value="Peptidases_S8_S53"/>
    <property type="match status" value="1"/>
</dbReference>
<reference evidence="7" key="1">
    <citation type="journal article" date="2020" name="Stud. Mycol.">
        <title>101 Dothideomycetes genomes: a test case for predicting lifestyles and emergence of pathogens.</title>
        <authorList>
            <person name="Haridas S."/>
            <person name="Albert R."/>
            <person name="Binder M."/>
            <person name="Bloem J."/>
            <person name="Labutti K."/>
            <person name="Salamov A."/>
            <person name="Andreopoulos B."/>
            <person name="Baker S."/>
            <person name="Barry K."/>
            <person name="Bills G."/>
            <person name="Bluhm B."/>
            <person name="Cannon C."/>
            <person name="Castanera R."/>
            <person name="Culley D."/>
            <person name="Daum C."/>
            <person name="Ezra D."/>
            <person name="Gonzalez J."/>
            <person name="Henrissat B."/>
            <person name="Kuo A."/>
            <person name="Liang C."/>
            <person name="Lipzen A."/>
            <person name="Lutzoni F."/>
            <person name="Magnuson J."/>
            <person name="Mondo S."/>
            <person name="Nolan M."/>
            <person name="Ohm R."/>
            <person name="Pangilinan J."/>
            <person name="Park H.-J."/>
            <person name="Ramirez L."/>
            <person name="Alfaro M."/>
            <person name="Sun H."/>
            <person name="Tritt A."/>
            <person name="Yoshinaga Y."/>
            <person name="Zwiers L.-H."/>
            <person name="Turgeon B."/>
            <person name="Goodwin S."/>
            <person name="Spatafora J."/>
            <person name="Crous P."/>
            <person name="Grigoriev I."/>
        </authorList>
    </citation>
    <scope>NUCLEOTIDE SEQUENCE</scope>
    <source>
        <strain evidence="7">CBS 473.64</strain>
    </source>
</reference>
<gene>
    <name evidence="7" type="ORF">P280DRAFT_482371</name>
</gene>
<dbReference type="GO" id="GO:0004252">
    <property type="term" value="F:serine-type endopeptidase activity"/>
    <property type="evidence" value="ECO:0007669"/>
    <property type="project" value="UniProtKB-UniRule"/>
</dbReference>
<dbReference type="AlphaFoldDB" id="A0A6A6RQP3"/>
<dbReference type="EMBL" id="MU006791">
    <property type="protein sequence ID" value="KAF2637929.1"/>
    <property type="molecule type" value="Genomic_DNA"/>
</dbReference>
<dbReference type="InterPro" id="IPR000209">
    <property type="entry name" value="Peptidase_S8/S53_dom"/>
</dbReference>
<sequence length="365" mass="40512">MDHTLQSSVALTSKPSTSRCHCADCTRDFNINTYANSAEDFFARFDKFRDSYEPFLRTNKTEPVRVAILDTGVDQVHAAVSAAEALGCFNRKQYYSWIPDTNVIRDENGHGTQCAAMLQRVAPDARIYVARIFGGDRFDLNEAENIAKAINHAVDKWNVDIISMSFGLRSPSKEQDNARQQKQDNARYHKICDSIYKAIKAAEAKDKIIFAAASNGGKNDRPSFPASSSKTICIHAANGKGEDGGINPRARSGENFMTLGIDIKSTNVQGDHVYLSGTSFATPIAAGIAANMLHIARNHTIIREIPRRDIGTAEGMRKMFTLMSYAKGNLSYVAPWQLWAENWQNDKGKTAHIWSSISSVFTFNR</sequence>
<keyword evidence="3 5" id="KW-0378">Hydrolase</keyword>
<keyword evidence="4 5" id="KW-0720">Serine protease</keyword>
<evidence type="ECO:0000313" key="7">
    <source>
        <dbReference type="EMBL" id="KAF2637929.1"/>
    </source>
</evidence>
<proteinExistence type="inferred from homology"/>
<evidence type="ECO:0000256" key="1">
    <source>
        <dbReference type="ARBA" id="ARBA00011073"/>
    </source>
</evidence>
<evidence type="ECO:0000256" key="4">
    <source>
        <dbReference type="ARBA" id="ARBA00022825"/>
    </source>
</evidence>
<dbReference type="GO" id="GO:0006508">
    <property type="term" value="P:proteolysis"/>
    <property type="evidence" value="ECO:0007669"/>
    <property type="project" value="UniProtKB-KW"/>
</dbReference>
<organism evidence="7 8">
    <name type="scientific">Massarina eburnea CBS 473.64</name>
    <dbReference type="NCBI Taxonomy" id="1395130"/>
    <lineage>
        <taxon>Eukaryota</taxon>
        <taxon>Fungi</taxon>
        <taxon>Dikarya</taxon>
        <taxon>Ascomycota</taxon>
        <taxon>Pezizomycotina</taxon>
        <taxon>Dothideomycetes</taxon>
        <taxon>Pleosporomycetidae</taxon>
        <taxon>Pleosporales</taxon>
        <taxon>Massarineae</taxon>
        <taxon>Massarinaceae</taxon>
        <taxon>Massarina</taxon>
    </lineage>
</organism>
<dbReference type="Proteomes" id="UP000799753">
    <property type="component" value="Unassembled WGS sequence"/>
</dbReference>
<dbReference type="PANTHER" id="PTHR43806">
    <property type="entry name" value="PEPTIDASE S8"/>
    <property type="match status" value="1"/>
</dbReference>
<evidence type="ECO:0000256" key="5">
    <source>
        <dbReference type="PROSITE-ProRule" id="PRU01240"/>
    </source>
</evidence>
<evidence type="ECO:0000256" key="3">
    <source>
        <dbReference type="ARBA" id="ARBA00022801"/>
    </source>
</evidence>
<dbReference type="SUPFAM" id="SSF52743">
    <property type="entry name" value="Subtilisin-like"/>
    <property type="match status" value="1"/>
</dbReference>
<keyword evidence="2 5" id="KW-0645">Protease</keyword>
<comment type="similarity">
    <text evidence="1 5">Belongs to the peptidase S8 family.</text>
</comment>
<evidence type="ECO:0000313" key="8">
    <source>
        <dbReference type="Proteomes" id="UP000799753"/>
    </source>
</evidence>
<feature type="active site" description="Charge relay system" evidence="5">
    <location>
        <position position="279"/>
    </location>
</feature>
<dbReference type="PRINTS" id="PR00723">
    <property type="entry name" value="SUBTILISIN"/>
</dbReference>
<dbReference type="InterPro" id="IPR036852">
    <property type="entry name" value="Peptidase_S8/S53_dom_sf"/>
</dbReference>
<dbReference type="InterPro" id="IPR050131">
    <property type="entry name" value="Peptidase_S8_subtilisin-like"/>
</dbReference>
<name>A0A6A6RQP3_9PLEO</name>
<dbReference type="Gene3D" id="3.40.50.200">
    <property type="entry name" value="Peptidase S8/S53 domain"/>
    <property type="match status" value="1"/>
</dbReference>
<feature type="active site" description="Charge relay system" evidence="5">
    <location>
        <position position="110"/>
    </location>
</feature>
<protein>
    <submittedName>
        <fullName evidence="7">Subtilisin-like protein</fullName>
    </submittedName>
</protein>
<feature type="active site" description="Charge relay system" evidence="5">
    <location>
        <position position="70"/>
    </location>
</feature>
<dbReference type="Pfam" id="PF00082">
    <property type="entry name" value="Peptidase_S8"/>
    <property type="match status" value="1"/>
</dbReference>
<evidence type="ECO:0000256" key="2">
    <source>
        <dbReference type="ARBA" id="ARBA00022670"/>
    </source>
</evidence>
<dbReference type="PROSITE" id="PS51892">
    <property type="entry name" value="SUBTILASE"/>
    <property type="match status" value="1"/>
</dbReference>
<keyword evidence="8" id="KW-1185">Reference proteome</keyword>
<accession>A0A6A6RQP3</accession>